<dbReference type="SUPFAM" id="SSF53383">
    <property type="entry name" value="PLP-dependent transferases"/>
    <property type="match status" value="1"/>
</dbReference>
<dbReference type="GO" id="GO:0030170">
    <property type="term" value="F:pyridoxal phosphate binding"/>
    <property type="evidence" value="ECO:0007669"/>
    <property type="project" value="InterPro"/>
</dbReference>
<dbReference type="PROSITE" id="PS00868">
    <property type="entry name" value="CYS_MET_METAB_PP"/>
    <property type="match status" value="1"/>
</dbReference>
<dbReference type="FunFam" id="3.40.640.10:FF:000046">
    <property type="entry name" value="Cystathionine gamma-lyase"/>
    <property type="match status" value="1"/>
</dbReference>
<dbReference type="InterPro" id="IPR000277">
    <property type="entry name" value="Cys/Met-Metab_PyrdxlP-dep_enz"/>
</dbReference>
<feature type="modified residue" description="N6-(pyridoxal phosphate)lysine" evidence="3">
    <location>
        <position position="209"/>
    </location>
</feature>
<dbReference type="EMBL" id="SOAX01000001">
    <property type="protein sequence ID" value="TDT43989.1"/>
    <property type="molecule type" value="Genomic_DNA"/>
</dbReference>
<dbReference type="RefSeq" id="WP_133734424.1">
    <property type="nucleotide sequence ID" value="NZ_SOAX01000001.1"/>
</dbReference>
<comment type="cofactor">
    <cofactor evidence="1 4">
        <name>pyridoxal 5'-phosphate</name>
        <dbReference type="ChEBI" id="CHEBI:597326"/>
    </cofactor>
</comment>
<keyword evidence="2 3" id="KW-0663">Pyridoxal phosphate</keyword>
<dbReference type="Pfam" id="PF01053">
    <property type="entry name" value="Cys_Met_Meta_PP"/>
    <property type="match status" value="1"/>
</dbReference>
<dbReference type="InterPro" id="IPR054542">
    <property type="entry name" value="Cys_met_metab_PP"/>
</dbReference>
<evidence type="ECO:0000313" key="6">
    <source>
        <dbReference type="Proteomes" id="UP000295830"/>
    </source>
</evidence>
<keyword evidence="6" id="KW-1185">Reference proteome</keyword>
<comment type="similarity">
    <text evidence="4">Belongs to the trans-sulfuration enzymes family.</text>
</comment>
<dbReference type="Gene3D" id="3.90.1150.10">
    <property type="entry name" value="Aspartate Aminotransferase, domain 1"/>
    <property type="match status" value="1"/>
</dbReference>
<dbReference type="PANTHER" id="PTHR11808">
    <property type="entry name" value="TRANS-SULFURATION ENZYME FAMILY MEMBER"/>
    <property type="match status" value="1"/>
</dbReference>
<dbReference type="GO" id="GO:0019346">
    <property type="term" value="P:transsulfuration"/>
    <property type="evidence" value="ECO:0007669"/>
    <property type="project" value="InterPro"/>
</dbReference>
<evidence type="ECO:0000313" key="5">
    <source>
        <dbReference type="EMBL" id="TDT43989.1"/>
    </source>
</evidence>
<comment type="caution">
    <text evidence="5">The sequence shown here is derived from an EMBL/GenBank/DDBJ whole genome shotgun (WGS) entry which is preliminary data.</text>
</comment>
<dbReference type="PIRSF" id="PIRSF001434">
    <property type="entry name" value="CGS"/>
    <property type="match status" value="1"/>
</dbReference>
<dbReference type="Proteomes" id="UP000295830">
    <property type="component" value="Unassembled WGS sequence"/>
</dbReference>
<dbReference type="AlphaFoldDB" id="A0A4R7K333"/>
<gene>
    <name evidence="5" type="ORF">DES49_0088</name>
</gene>
<dbReference type="GO" id="GO:0009086">
    <property type="term" value="P:methionine biosynthetic process"/>
    <property type="evidence" value="ECO:0007669"/>
    <property type="project" value="UniProtKB-ARBA"/>
</dbReference>
<dbReference type="GO" id="GO:0016846">
    <property type="term" value="F:carbon-sulfur lyase activity"/>
    <property type="evidence" value="ECO:0007669"/>
    <property type="project" value="TreeGrafter"/>
</dbReference>
<accession>A0A4R7K333</accession>
<evidence type="ECO:0000256" key="3">
    <source>
        <dbReference type="PIRSR" id="PIRSR001434-2"/>
    </source>
</evidence>
<dbReference type="OrthoDB" id="9805807at2"/>
<proteinExistence type="inferred from homology"/>
<dbReference type="InterPro" id="IPR015421">
    <property type="entry name" value="PyrdxlP-dep_Trfase_major"/>
</dbReference>
<dbReference type="InterPro" id="IPR015422">
    <property type="entry name" value="PyrdxlP-dep_Trfase_small"/>
</dbReference>
<name>A0A4R7K333_9GAMM</name>
<sequence length="393" mass="43414">MADSSRRFATLALWAAHPEGSGEKDVALPIHHSVNFAYEDVDEWLDVALGKRPGHIYSRNTNPTVRPLELTMRALDDAEECISFSTGMAAISNTLFTLLVPGDRVVAIKDTYGGTNKIFLEFMPRNNVEVALCDTLDFEEIEAEIRKGCKVLYLETPTNPTLKVVDIERLARVAHEHRGIVIVDNTFATPVNQRPLELGADLVVYSATKYLNGHSDAMGGILSGAKDLVDQVFHYREINGAALHANSAYMILRGLKTLELRIQRHNESAQRIAEFLHDHEGVEAVYYPGLPDHPNHDIARRQMDGFGGMLSFALPGDFDQVKKLLPRLHYSHNAASLGSVATLVGPPRVTSHVELSMEERRAMGIPESLIRYSVGIENVEDLLADLDSGLSGL</sequence>
<dbReference type="NCBIfam" id="NF006097">
    <property type="entry name" value="PRK08249.1"/>
    <property type="match status" value="1"/>
</dbReference>
<evidence type="ECO:0000256" key="1">
    <source>
        <dbReference type="ARBA" id="ARBA00001933"/>
    </source>
</evidence>
<dbReference type="Gene3D" id="3.40.640.10">
    <property type="entry name" value="Type I PLP-dependent aspartate aminotransferase-like (Major domain)"/>
    <property type="match status" value="1"/>
</dbReference>
<dbReference type="InterPro" id="IPR015424">
    <property type="entry name" value="PyrdxlP-dep_Trfase"/>
</dbReference>
<evidence type="ECO:0000256" key="4">
    <source>
        <dbReference type="RuleBase" id="RU362118"/>
    </source>
</evidence>
<dbReference type="PANTHER" id="PTHR11808:SF80">
    <property type="entry name" value="CYSTATHIONINE GAMMA-LYASE"/>
    <property type="match status" value="1"/>
</dbReference>
<dbReference type="CDD" id="cd00614">
    <property type="entry name" value="CGS_like"/>
    <property type="match status" value="1"/>
</dbReference>
<protein>
    <submittedName>
        <fullName evidence="5">Cystathionine gamma-synthase</fullName>
    </submittedName>
</protein>
<organism evidence="5 6">
    <name type="scientific">Halospina denitrificans</name>
    <dbReference type="NCBI Taxonomy" id="332522"/>
    <lineage>
        <taxon>Bacteria</taxon>
        <taxon>Pseudomonadati</taxon>
        <taxon>Pseudomonadota</taxon>
        <taxon>Gammaproteobacteria</taxon>
        <taxon>Halospina</taxon>
    </lineage>
</organism>
<evidence type="ECO:0000256" key="2">
    <source>
        <dbReference type="ARBA" id="ARBA00022898"/>
    </source>
</evidence>
<reference evidence="5 6" key="1">
    <citation type="submission" date="2019-03" db="EMBL/GenBank/DDBJ databases">
        <title>Genomic Encyclopedia of Type Strains, Phase IV (KMG-IV): sequencing the most valuable type-strain genomes for metagenomic binning, comparative biology and taxonomic classification.</title>
        <authorList>
            <person name="Goeker M."/>
        </authorList>
    </citation>
    <scope>NUCLEOTIDE SEQUENCE [LARGE SCALE GENOMIC DNA]</scope>
    <source>
        <strain evidence="5 6">DSM 15505</strain>
    </source>
</reference>
<dbReference type="GO" id="GO:0005737">
    <property type="term" value="C:cytoplasm"/>
    <property type="evidence" value="ECO:0007669"/>
    <property type="project" value="TreeGrafter"/>
</dbReference>
<dbReference type="FunFam" id="3.90.1150.10:FF:000033">
    <property type="entry name" value="Cystathionine gamma-synthase"/>
    <property type="match status" value="1"/>
</dbReference>